<dbReference type="EMBL" id="CM002293">
    <property type="protein sequence ID" value="ESW18660.1"/>
    <property type="molecule type" value="Genomic_DNA"/>
</dbReference>
<keyword evidence="2" id="KW-1185">Reference proteome</keyword>
<proteinExistence type="predicted"/>
<evidence type="ECO:0000313" key="1">
    <source>
        <dbReference type="EMBL" id="ESW18660.1"/>
    </source>
</evidence>
<organism evidence="1 2">
    <name type="scientific">Phaseolus vulgaris</name>
    <name type="common">Kidney bean</name>
    <name type="synonym">French bean</name>
    <dbReference type="NCBI Taxonomy" id="3885"/>
    <lineage>
        <taxon>Eukaryota</taxon>
        <taxon>Viridiplantae</taxon>
        <taxon>Streptophyta</taxon>
        <taxon>Embryophyta</taxon>
        <taxon>Tracheophyta</taxon>
        <taxon>Spermatophyta</taxon>
        <taxon>Magnoliopsida</taxon>
        <taxon>eudicotyledons</taxon>
        <taxon>Gunneridae</taxon>
        <taxon>Pentapetalae</taxon>
        <taxon>rosids</taxon>
        <taxon>fabids</taxon>
        <taxon>Fabales</taxon>
        <taxon>Fabaceae</taxon>
        <taxon>Papilionoideae</taxon>
        <taxon>50 kb inversion clade</taxon>
        <taxon>NPAAA clade</taxon>
        <taxon>indigoferoid/millettioid clade</taxon>
        <taxon>Phaseoleae</taxon>
        <taxon>Phaseolus</taxon>
    </lineage>
</organism>
<accession>V7BNP9</accession>
<gene>
    <name evidence="1" type="ORF">PHAVU_006G059400g</name>
</gene>
<dbReference type="STRING" id="3885.V7BNP9"/>
<protein>
    <submittedName>
        <fullName evidence="1">Uncharacterized protein</fullName>
    </submittedName>
</protein>
<sequence>MPQESCQNSFFTSPSKRGLKGLVTTMNKEASCTVTEEGFNDNEWAQRKAEEAEIVAHICGVKFLFLKIKKKTIVLCQKVDN</sequence>
<dbReference type="AlphaFoldDB" id="V7BNP9"/>
<dbReference type="Proteomes" id="UP000000226">
    <property type="component" value="Chromosome 6"/>
</dbReference>
<name>V7BNP9_PHAVU</name>
<evidence type="ECO:0000313" key="2">
    <source>
        <dbReference type="Proteomes" id="UP000000226"/>
    </source>
</evidence>
<dbReference type="Gramene" id="ESW18660">
    <property type="protein sequence ID" value="ESW18660"/>
    <property type="gene ID" value="PHAVU_006G059400g"/>
</dbReference>
<reference evidence="2" key="1">
    <citation type="journal article" date="2014" name="Nat. Genet.">
        <title>A reference genome for common bean and genome-wide analysis of dual domestications.</title>
        <authorList>
            <person name="Schmutz J."/>
            <person name="McClean P.E."/>
            <person name="Mamidi S."/>
            <person name="Wu G.A."/>
            <person name="Cannon S.B."/>
            <person name="Grimwood J."/>
            <person name="Jenkins J."/>
            <person name="Shu S."/>
            <person name="Song Q."/>
            <person name="Chavarro C."/>
            <person name="Torres-Torres M."/>
            <person name="Geffroy V."/>
            <person name="Moghaddam S.M."/>
            <person name="Gao D."/>
            <person name="Abernathy B."/>
            <person name="Barry K."/>
            <person name="Blair M."/>
            <person name="Brick M.A."/>
            <person name="Chovatia M."/>
            <person name="Gepts P."/>
            <person name="Goodstein D.M."/>
            <person name="Gonzales M."/>
            <person name="Hellsten U."/>
            <person name="Hyten D.L."/>
            <person name="Jia G."/>
            <person name="Kelly J.D."/>
            <person name="Kudrna D."/>
            <person name="Lee R."/>
            <person name="Richard M.M."/>
            <person name="Miklas P.N."/>
            <person name="Osorno J.M."/>
            <person name="Rodrigues J."/>
            <person name="Thareau V."/>
            <person name="Urrea C.A."/>
            <person name="Wang M."/>
            <person name="Yu Y."/>
            <person name="Zhang M."/>
            <person name="Wing R.A."/>
            <person name="Cregan P.B."/>
            <person name="Rokhsar D.S."/>
            <person name="Jackson S.A."/>
        </authorList>
    </citation>
    <scope>NUCLEOTIDE SEQUENCE [LARGE SCALE GENOMIC DNA]</scope>
    <source>
        <strain evidence="2">cv. G19833</strain>
    </source>
</reference>